<accession>A0A2W4YUS9</accession>
<dbReference type="Gene3D" id="3.40.50.1110">
    <property type="entry name" value="SGNH hydrolase"/>
    <property type="match status" value="1"/>
</dbReference>
<dbReference type="EMBL" id="QFMX01000008">
    <property type="protein sequence ID" value="PZO73236.1"/>
    <property type="molecule type" value="Genomic_DNA"/>
</dbReference>
<dbReference type="PANTHER" id="PTHR30383:SF5">
    <property type="entry name" value="SGNH HYDROLASE-TYPE ESTERASE DOMAIN-CONTAINING PROTEIN"/>
    <property type="match status" value="1"/>
</dbReference>
<dbReference type="GO" id="GO:0004622">
    <property type="term" value="F:phosphatidylcholine lysophospholipase activity"/>
    <property type="evidence" value="ECO:0007669"/>
    <property type="project" value="TreeGrafter"/>
</dbReference>
<proteinExistence type="predicted"/>
<sequence>MTTAGSRGRGRSTWLYLLAVVLAASAGFWVAAISFQYKLKPYFYAVKIINKLSAFDPNKDFVYRTLSTLFIEQPYRKDVTFLGDSIVAFGKWDVLLKGVDVDNHGIPGDTTQGLLLRLGRNEVVGRTAIVMLGVNDLKMELPRAATEANLRGILQALRGKRVILVATLKTGIPSTNAKLAPIIEFERKLCMAPTCTYLNPNRDLAPMGYLKPEYTVDGVHLNWRGYRTLASQIAAAEF</sequence>
<gene>
    <name evidence="3" type="ORF">DI640_09185</name>
</gene>
<reference evidence="3 4" key="1">
    <citation type="submission" date="2017-08" db="EMBL/GenBank/DDBJ databases">
        <title>Infants hospitalized years apart are colonized by the same room-sourced microbial strains.</title>
        <authorList>
            <person name="Brooks B."/>
            <person name="Olm M.R."/>
            <person name="Firek B.A."/>
            <person name="Baker R."/>
            <person name="Thomas B.C."/>
            <person name="Morowitz M.J."/>
            <person name="Banfield J.F."/>
        </authorList>
    </citation>
    <scope>NUCLEOTIDE SEQUENCE [LARGE SCALE GENOMIC DNA]</scope>
    <source>
        <strain evidence="3">S2_018_000_R3_119</strain>
    </source>
</reference>
<dbReference type="Proteomes" id="UP000249555">
    <property type="component" value="Unassembled WGS sequence"/>
</dbReference>
<dbReference type="InterPro" id="IPR051532">
    <property type="entry name" value="Ester_Hydrolysis_Enzymes"/>
</dbReference>
<keyword evidence="1" id="KW-0812">Transmembrane</keyword>
<feature type="domain" description="SGNH hydrolase-type esterase" evidence="2">
    <location>
        <begin position="81"/>
        <end position="227"/>
    </location>
</feature>
<protein>
    <recommendedName>
        <fullName evidence="2">SGNH hydrolase-type esterase domain-containing protein</fullName>
    </recommendedName>
</protein>
<evidence type="ECO:0000313" key="4">
    <source>
        <dbReference type="Proteomes" id="UP000249555"/>
    </source>
</evidence>
<keyword evidence="1" id="KW-1133">Transmembrane helix</keyword>
<organism evidence="3 4">
    <name type="scientific">Sphingomonas taxi</name>
    <dbReference type="NCBI Taxonomy" id="1549858"/>
    <lineage>
        <taxon>Bacteria</taxon>
        <taxon>Pseudomonadati</taxon>
        <taxon>Pseudomonadota</taxon>
        <taxon>Alphaproteobacteria</taxon>
        <taxon>Sphingomonadales</taxon>
        <taxon>Sphingomonadaceae</taxon>
        <taxon>Sphingomonas</taxon>
    </lineage>
</organism>
<dbReference type="InterPro" id="IPR036514">
    <property type="entry name" value="SGNH_hydro_sf"/>
</dbReference>
<dbReference type="Pfam" id="PF13472">
    <property type="entry name" value="Lipase_GDSL_2"/>
    <property type="match status" value="1"/>
</dbReference>
<feature type="transmembrane region" description="Helical" evidence="1">
    <location>
        <begin position="14"/>
        <end position="35"/>
    </location>
</feature>
<evidence type="ECO:0000313" key="3">
    <source>
        <dbReference type="EMBL" id="PZO73236.1"/>
    </source>
</evidence>
<evidence type="ECO:0000256" key="1">
    <source>
        <dbReference type="SAM" id="Phobius"/>
    </source>
</evidence>
<dbReference type="AlphaFoldDB" id="A0A2W4YUS9"/>
<comment type="caution">
    <text evidence="3">The sequence shown here is derived from an EMBL/GenBank/DDBJ whole genome shotgun (WGS) entry which is preliminary data.</text>
</comment>
<dbReference type="SUPFAM" id="SSF52266">
    <property type="entry name" value="SGNH hydrolase"/>
    <property type="match status" value="1"/>
</dbReference>
<name>A0A2W4YUS9_9SPHN</name>
<keyword evidence="1" id="KW-0472">Membrane</keyword>
<dbReference type="PANTHER" id="PTHR30383">
    <property type="entry name" value="THIOESTERASE 1/PROTEASE 1/LYSOPHOSPHOLIPASE L1"/>
    <property type="match status" value="1"/>
</dbReference>
<evidence type="ECO:0000259" key="2">
    <source>
        <dbReference type="Pfam" id="PF13472"/>
    </source>
</evidence>
<dbReference type="InterPro" id="IPR013830">
    <property type="entry name" value="SGNH_hydro"/>
</dbReference>